<evidence type="ECO:0000313" key="5">
    <source>
        <dbReference type="Proteomes" id="UP000021816"/>
    </source>
</evidence>
<dbReference type="NCBIfam" id="TIGR00125">
    <property type="entry name" value="cyt_tran_rel"/>
    <property type="match status" value="1"/>
</dbReference>
<gene>
    <name evidence="4" type="primary">hldE_2</name>
    <name evidence="4" type="ORF">AW10_01630</name>
</gene>
<dbReference type="STRING" id="1454003.AW10_01630"/>
<dbReference type="PANTHER" id="PTHR43793">
    <property type="entry name" value="FAD SYNTHASE"/>
    <property type="match status" value="1"/>
</dbReference>
<dbReference type="InterPro" id="IPR014729">
    <property type="entry name" value="Rossmann-like_a/b/a_fold"/>
</dbReference>
<evidence type="ECO:0000256" key="2">
    <source>
        <dbReference type="ARBA" id="ARBA00022695"/>
    </source>
</evidence>
<evidence type="ECO:0000259" key="3">
    <source>
        <dbReference type="Pfam" id="PF01467"/>
    </source>
</evidence>
<protein>
    <submittedName>
        <fullName evidence="4">Bifunctional protein HldE</fullName>
    </submittedName>
</protein>
<comment type="caution">
    <text evidence="4">The sequence shown here is derived from an EMBL/GenBank/DDBJ whole genome shotgun (WGS) entry which is preliminary data.</text>
</comment>
<dbReference type="Gene3D" id="3.40.50.620">
    <property type="entry name" value="HUPs"/>
    <property type="match status" value="1"/>
</dbReference>
<dbReference type="AlphaFoldDB" id="A0A011NDF3"/>
<evidence type="ECO:0000313" key="4">
    <source>
        <dbReference type="EMBL" id="EXI80723.1"/>
    </source>
</evidence>
<dbReference type="Pfam" id="PF01467">
    <property type="entry name" value="CTP_transf_like"/>
    <property type="match status" value="1"/>
</dbReference>
<dbReference type="InterPro" id="IPR050385">
    <property type="entry name" value="Archaeal_FAD_synthase"/>
</dbReference>
<dbReference type="EMBL" id="JEMX01000029">
    <property type="protein sequence ID" value="EXI80723.1"/>
    <property type="molecule type" value="Genomic_DNA"/>
</dbReference>
<dbReference type="Proteomes" id="UP000021816">
    <property type="component" value="Unassembled WGS sequence"/>
</dbReference>
<sequence length="173" mass="18369">MSDSTLPTPAAAATALPAFESKIVAPDELAGRLAAVSRPLVFTNGCFDIVHRGHVTLLAQARALGAALLVAVNSDASVKRLGKGEERPVNALPDRLAVIAALESVTLVTWFDEDTPLQRILDCRPEVLVKGGDWPVEKIVGNGEVSACGGRVLSLPFLHQTSTTTLLEKIRRL</sequence>
<dbReference type="GO" id="GO:0016779">
    <property type="term" value="F:nucleotidyltransferase activity"/>
    <property type="evidence" value="ECO:0007669"/>
    <property type="project" value="UniProtKB-KW"/>
</dbReference>
<dbReference type="SUPFAM" id="SSF52374">
    <property type="entry name" value="Nucleotidylyl transferase"/>
    <property type="match status" value="1"/>
</dbReference>
<evidence type="ECO:0000256" key="1">
    <source>
        <dbReference type="ARBA" id="ARBA00022679"/>
    </source>
</evidence>
<dbReference type="PANTHER" id="PTHR43793:SF2">
    <property type="entry name" value="BIFUNCTIONAL PROTEIN HLDE"/>
    <property type="match status" value="1"/>
</dbReference>
<organism evidence="4 5">
    <name type="scientific">Candidatus Accumulibacter appositus</name>
    <dbReference type="NCBI Taxonomy" id="1454003"/>
    <lineage>
        <taxon>Bacteria</taxon>
        <taxon>Pseudomonadati</taxon>
        <taxon>Pseudomonadota</taxon>
        <taxon>Betaproteobacteria</taxon>
        <taxon>Candidatus Accumulibacter</taxon>
    </lineage>
</organism>
<dbReference type="PATRIC" id="fig|1454003.3.peg.1682"/>
<dbReference type="InterPro" id="IPR004821">
    <property type="entry name" value="Cyt_trans-like"/>
</dbReference>
<proteinExistence type="predicted"/>
<keyword evidence="2" id="KW-0548">Nucleotidyltransferase</keyword>
<feature type="domain" description="Cytidyltransferase-like" evidence="3">
    <location>
        <begin position="42"/>
        <end position="134"/>
    </location>
</feature>
<accession>A0A011NDF3</accession>
<reference evidence="4 5" key="1">
    <citation type="submission" date="2014-02" db="EMBL/GenBank/DDBJ databases">
        <title>Expanding our view of genomic diversity in Candidatus Accumulibacter clades.</title>
        <authorList>
            <person name="Skennerton C.T."/>
            <person name="Barr J.J."/>
            <person name="Slater F.R."/>
            <person name="Bond P.L."/>
            <person name="Tyson G.W."/>
        </authorList>
    </citation>
    <scope>NUCLEOTIDE SEQUENCE [LARGE SCALE GENOMIC DNA]</scope>
    <source>
        <strain evidence="5">BA-92</strain>
    </source>
</reference>
<name>A0A011NDF3_9PROT</name>
<keyword evidence="1" id="KW-0808">Transferase</keyword>